<dbReference type="InterPro" id="IPR041033">
    <property type="entry name" value="SpaA_PFL_dom_1"/>
</dbReference>
<reference evidence="7 8" key="1">
    <citation type="journal article" date="2017" name="BMC Genomics">
        <title>Comparative genomic and phylogenomic analyses of the Bifidobacteriaceae family.</title>
        <authorList>
            <person name="Lugli G.A."/>
            <person name="Milani C."/>
            <person name="Turroni F."/>
            <person name="Duranti S."/>
            <person name="Mancabelli L."/>
            <person name="Mangifesta M."/>
            <person name="Ferrario C."/>
            <person name="Modesto M."/>
            <person name="Mattarelli P."/>
            <person name="Jiri K."/>
            <person name="van Sinderen D."/>
            <person name="Ventura M."/>
        </authorList>
    </citation>
    <scope>NUCLEOTIDE SEQUENCE [LARGE SCALE GENOMIC DNA]</scope>
    <source>
        <strain evidence="7 8">LMG 28769</strain>
    </source>
</reference>
<keyword evidence="5" id="KW-0812">Transmembrane</keyword>
<keyword evidence="5" id="KW-0472">Membrane</keyword>
<dbReference type="PANTHER" id="PTHR36108:SF13">
    <property type="entry name" value="COLOSSIN-B-RELATED"/>
    <property type="match status" value="1"/>
</dbReference>
<keyword evidence="8" id="KW-1185">Reference proteome</keyword>
<dbReference type="PROSITE" id="PS51820">
    <property type="entry name" value="PA14"/>
    <property type="match status" value="1"/>
</dbReference>
<keyword evidence="5" id="KW-1133">Transmembrane helix</keyword>
<proteinExistence type="inferred from homology"/>
<dbReference type="GO" id="GO:0005975">
    <property type="term" value="P:carbohydrate metabolic process"/>
    <property type="evidence" value="ECO:0007669"/>
    <property type="project" value="UniProtKB-ARBA"/>
</dbReference>
<dbReference type="InterPro" id="IPR013783">
    <property type="entry name" value="Ig-like_fold"/>
</dbReference>
<feature type="domain" description="PA14" evidence="6">
    <location>
        <begin position="221"/>
        <end position="405"/>
    </location>
</feature>
<gene>
    <name evidence="7" type="ORF">BAQU_1174</name>
</gene>
<evidence type="ECO:0000256" key="1">
    <source>
        <dbReference type="ARBA" id="ARBA00007257"/>
    </source>
</evidence>
<evidence type="ECO:0000256" key="2">
    <source>
        <dbReference type="ARBA" id="ARBA00022525"/>
    </source>
</evidence>
<evidence type="ECO:0000256" key="4">
    <source>
        <dbReference type="SAM" id="MobiDB-lite"/>
    </source>
</evidence>
<dbReference type="EMBL" id="MWXA01000005">
    <property type="protein sequence ID" value="OZG67102.1"/>
    <property type="molecule type" value="Genomic_DNA"/>
</dbReference>
<dbReference type="Gene3D" id="2.60.40.10">
    <property type="entry name" value="Immunoglobulins"/>
    <property type="match status" value="14"/>
</dbReference>
<dbReference type="Pfam" id="PF17802">
    <property type="entry name" value="SpaA"/>
    <property type="match status" value="10"/>
</dbReference>
<evidence type="ECO:0000256" key="3">
    <source>
        <dbReference type="ARBA" id="ARBA00022729"/>
    </source>
</evidence>
<dbReference type="PANTHER" id="PTHR36108">
    <property type="entry name" value="COLOSSIN-B-RELATED"/>
    <property type="match status" value="1"/>
</dbReference>
<feature type="transmembrane region" description="Helical" evidence="5">
    <location>
        <begin position="2563"/>
        <end position="2581"/>
    </location>
</feature>
<keyword evidence="2" id="KW-0964">Secreted</keyword>
<evidence type="ECO:0000313" key="7">
    <source>
        <dbReference type="EMBL" id="OZG67102.1"/>
    </source>
</evidence>
<evidence type="ECO:0000256" key="5">
    <source>
        <dbReference type="SAM" id="Phobius"/>
    </source>
</evidence>
<dbReference type="OrthoDB" id="9816455at2"/>
<organism evidence="7 8">
    <name type="scientific">Bifidobacterium aquikefiri</name>
    <dbReference type="NCBI Taxonomy" id="1653207"/>
    <lineage>
        <taxon>Bacteria</taxon>
        <taxon>Bacillati</taxon>
        <taxon>Actinomycetota</taxon>
        <taxon>Actinomycetes</taxon>
        <taxon>Bifidobacteriales</taxon>
        <taxon>Bifidobacteriaceae</taxon>
        <taxon>Bifidobacterium</taxon>
    </lineage>
</organism>
<feature type="region of interest" description="Disordered" evidence="4">
    <location>
        <begin position="2504"/>
        <end position="2556"/>
    </location>
</feature>
<evidence type="ECO:0000313" key="8">
    <source>
        <dbReference type="Proteomes" id="UP000216451"/>
    </source>
</evidence>
<feature type="transmembrane region" description="Helical" evidence="5">
    <location>
        <begin position="21"/>
        <end position="38"/>
    </location>
</feature>
<feature type="region of interest" description="Disordered" evidence="4">
    <location>
        <begin position="1065"/>
        <end position="1086"/>
    </location>
</feature>
<evidence type="ECO:0000259" key="6">
    <source>
        <dbReference type="PROSITE" id="PS51820"/>
    </source>
</evidence>
<dbReference type="Proteomes" id="UP000216451">
    <property type="component" value="Unassembled WGS sequence"/>
</dbReference>
<feature type="compositionally biased region" description="Basic and acidic residues" evidence="4">
    <location>
        <begin position="2518"/>
        <end position="2528"/>
    </location>
</feature>
<keyword evidence="3" id="KW-0732">Signal</keyword>
<sequence>MRDQGILAVINPNVQRSRLQTFGAACLTLVFAASMLVFPSQESSAAGQLEKIETVMMPSTSMQLFDYWVDEQSSPDNAPASTCAAWKTFLTSGINGPASLNSGGVQGEGLKFAKDLKWPPSGCNLSSYGSNAMNLSAGNSVYQGSVLPALSDSFPTLASYGQGSLDYLFNPAVAHEGRANYEVTGANLFKSDGSYLKYDSKENFASYNFTTNQFDVYNKPAVQTGSNVGQFFPFNTADQVFTNGEANSISVTDASINHYFGLGMLSTFTQPLGGVIGSSSGTSDDMVFDFSGDDDMWVFIDGALVLDLGGSHAPASGSVNFKTGAVTVKGATGQVITSSTLQKQYAAAGITPPSGWQGGTFVDGTRHHFSLFYLERGNYQSNLEITTNLNFMPAAHLQKTDIAGTPISTQAGQEATFELYNTDDAYNIEGLTPIGTFSTDKDGAITFVDDDTGAQLNFGGYGTDYFVLKETKSPPGYGLLLNDIHLQFIPIHQQDGTIVPGMGTLNVMNYYETGVETSFDSWASPVNSTVYRWCPGESDSAGYNENTSGTCADATQTSFSLDDVRQAVAAGGGLKAMVVRSPLDHNVDFPSAAVQVSDVSAPGSWQQAGYHLMNGSSTVGWREILPTTDIATSQYAAVTTDANGVLLNTDLSSAKVYDFEVYGSSYRVGTTDLPGLITDYNIPNRTELNFDVLYYLDLGTGEDKILLNYNSFSRQRVSDIIVPNTPEIIKVRKVDGNGNPLQNVGFTIFTDKECASDAQPVSACGSQKTLTDEVFTDSDGNASFSVNDVLLDTYAYGDYYLRETSPIVGYEPDPYPVAILYSQGGYFADAGTVDTAANNPAAGDAYTEQTYDPDNLISVELGVNRIKAPIVGRGQNDVMTEIDGLPNLDNITGRLYQLVDGQIAPNVPEFAYEQWSQQSDVTGKSAQDLAYDYSQDICVEVVSGAKQTSACTAPQHSSTSWVESAAGKYVSADVNAATFTVDSGYARFGIFPGIDSNPPPGWNPVTDGTWVDNEITFGFSISKTIVVKNKPKSTDLTVEKLVKQDDDSFKASGGYTFELYKQADESAPIGDTPSPDDERVGDCTTSSGADELGRCTITVKDLGSYYWAESGVPEGETGPDGDLTSTAIHITATNAGTAITPLQFTNPRNPGQVNFLKYAANPDDSSDHSIVLEGASFELWSAGEDDSPTKLRGSCSTNAQGECSISDLIPETYVYRECIAPAGFQFEESADDCSEFNSITLDNRNGEPTEPTAEVANAPVPTALKIVKISIDDLTRVGGAAYSLYRVVGDVDPDGTGDGDDVNVGTCTTSTEEATLGTCSVDAPALGQYYWKEAAPPTGYEFNSCAFPNESLIPGKCGSVTPLNVTKDNAGQAMQLSITTASDFQKWSDLTIKKVSNDTASQPLEGAQFALYRLADGAEDVPDVANASGNDTLLDTCVTGSDGTCTVGQLPFGRYYWAEQIAPDGYEIPRHTTSDLISVDAENAGTAIDAFTFKNPRNPGKITVQKFRMHDDGTLTADALAGATFAIFEDSDASGTLDDTDNLLSTCTTPSVHTDDPDGFGTCSFTDLNTSDAPGRVRTYFVQETDAPQGYILPSKLSDRMWGPITLADDTPTEVLELGNEPEPSQLSIKKIDADTGSALGGATFELYNTDNLDGDGASEPVGACTTSDDASDPEKYGSCSLTVVDFGSYVWKETEAPAGYQLPNPAVSEAVVVDTPGSANKAVTFSDSQTRSALSIRKLASDTSQGLSGATFALYRLAEGSQQPGDAPNNTDAEIGKCDTDASGVCTIANLPFGSYYWVETKAPQGYAIAKDTTSSTVVIGPSNAGTDFEIYEFSDPRPTGKITVVKYARTGSGSLDTDKPLTGAVVDLYQDGNANNAFDAGIDHRLSSCTTAGSDASCSFKQLGAGTYFVVERQAPTGYLLPENPVSAPINLVDSGFDAAGVPITTAITYQLGDLPKPSSLAVKKIAKNTSLPLAGAVFELYRSNSDSLVYDADDVTLAGGCATTSAQHGTCSVSDLQVGYYFWKEVTAPIGYELPADSISAVIRIDLPGYDGSVNPVVFADAPKLTNLQLKKVDAESGMPLSGAAFDLYKASNPNAQPGSVHTGGDVLAGSCVSDEQGMCTVDNLVFGSYFWEETQAPAGHELQEDRTSVLVNIVPENAGTEMSAMPFSNPRNPGQITILKTDNDQEWPTPLGGAIFDLYADSDEDKELGEDTDAFITSCTTSNMEGELLGTCAIGDLPASMDGTTYFVRERTAPTGYSLSTDTVQTVILTHDEEPRVEVSFTNEPLVSKLFIHKIDAFRGGALSGARFMLVHDNGDGVYNSEQDASQDTSIGDCTTEVTANNPSGQCSVAVSTFGTFFWIEAQAPQGYALREGVVTTVHVDEASAGGAASTLIPAVVSDVPLSSSLRVLKLASDTKKPLRGAEFDLVRDVNANGAFDSGIDLLVNSCISGTDGYCSIQVNDFGHYLFIERKAPIGYVLPDNPVSTAVIVTAENAGTENIGSVTFLDEPIPPNPEKPENPDKPGKPTEPAQPENPSAGNDPPADADSSGKSALARTGSSIQTLVILTTLSFGASLAIFRLRKRQ</sequence>
<comment type="caution">
    <text evidence="7">The sequence shown here is derived from an EMBL/GenBank/DDBJ whole genome shotgun (WGS) entry which is preliminary data.</text>
</comment>
<accession>A0A261G6R9</accession>
<comment type="similarity">
    <text evidence="1">Belongs to the serine-aspartate repeat-containing protein (SDr) family.</text>
</comment>
<dbReference type="InterPro" id="IPR037524">
    <property type="entry name" value="PA14/GLEYA"/>
</dbReference>
<name>A0A261G6R9_9BIFI</name>
<protein>
    <submittedName>
        <fullName evidence="7">Cna protein B-type domain-containing protein</fullName>
    </submittedName>
</protein>